<dbReference type="GO" id="GO:0009055">
    <property type="term" value="F:electron transfer activity"/>
    <property type="evidence" value="ECO:0007669"/>
    <property type="project" value="InterPro"/>
</dbReference>
<protein>
    <submittedName>
        <fullName evidence="9">Cytochrome C</fullName>
    </submittedName>
</protein>
<evidence type="ECO:0000256" key="3">
    <source>
        <dbReference type="ARBA" id="ARBA00022723"/>
    </source>
</evidence>
<dbReference type="InterPro" id="IPR009056">
    <property type="entry name" value="Cyt_c-like_dom"/>
</dbReference>
<dbReference type="GO" id="GO:0020037">
    <property type="term" value="F:heme binding"/>
    <property type="evidence" value="ECO:0007669"/>
    <property type="project" value="InterPro"/>
</dbReference>
<sequence>MKSTSYAALAAAGVLSATLGAGSPAAHAEASAGLALAQQQNCMSCHSVTRPFMGPALHDVAAQYAGREDAAAYLKHKILDGSTGVWGRVAMPANTQLTPDQAATLANWVMTLK</sequence>
<organism evidence="9 10">
    <name type="scientific">Paraburkholderia phytofirmans OLGA172</name>
    <dbReference type="NCBI Taxonomy" id="1417228"/>
    <lineage>
        <taxon>Bacteria</taxon>
        <taxon>Pseudomonadati</taxon>
        <taxon>Pseudomonadota</taxon>
        <taxon>Betaproteobacteria</taxon>
        <taxon>Burkholderiales</taxon>
        <taxon>Burkholderiaceae</taxon>
        <taxon>Paraburkholderia</taxon>
    </lineage>
</organism>
<dbReference type="PROSITE" id="PS51007">
    <property type="entry name" value="CYTC"/>
    <property type="match status" value="1"/>
</dbReference>
<dbReference type="AlphaFoldDB" id="A0A160FHP1"/>
<evidence type="ECO:0000256" key="6">
    <source>
        <dbReference type="PIRSR" id="PIRSR602324-1"/>
    </source>
</evidence>
<dbReference type="KEGG" id="buz:AYM40_03705"/>
<dbReference type="InterPro" id="IPR036909">
    <property type="entry name" value="Cyt_c-like_dom_sf"/>
</dbReference>
<gene>
    <name evidence="9" type="ORF">AYM40_03705</name>
</gene>
<keyword evidence="10" id="KW-1185">Reference proteome</keyword>
<evidence type="ECO:0000259" key="8">
    <source>
        <dbReference type="PROSITE" id="PS51007"/>
    </source>
</evidence>
<evidence type="ECO:0000256" key="5">
    <source>
        <dbReference type="ARBA" id="ARBA00023004"/>
    </source>
</evidence>
<feature type="chain" id="PRO_5007814137" evidence="7">
    <location>
        <begin position="29"/>
        <end position="113"/>
    </location>
</feature>
<comment type="PTM">
    <text evidence="6">Binds 1 heme c group covalently per subunit.</text>
</comment>
<evidence type="ECO:0000313" key="9">
    <source>
        <dbReference type="EMBL" id="ANB71574.1"/>
    </source>
</evidence>
<proteinExistence type="predicted"/>
<reference evidence="9 10" key="1">
    <citation type="journal article" date="2016" name="Gene">
        <title>PacBio SMRT assembly of a complex multi-replicon genome reveals chlorocatechol degradative operon in a region of genome plasticity.</title>
        <authorList>
            <person name="Ricker N."/>
            <person name="Shen S.Y."/>
            <person name="Goordial J."/>
            <person name="Jin S."/>
            <person name="Fulthorpe R.R."/>
        </authorList>
    </citation>
    <scope>NUCLEOTIDE SEQUENCE [LARGE SCALE GENOMIC DNA]</scope>
    <source>
        <strain evidence="9 10">OLGA172</strain>
    </source>
</reference>
<dbReference type="Gene3D" id="1.10.760.10">
    <property type="entry name" value="Cytochrome c-like domain"/>
    <property type="match status" value="1"/>
</dbReference>
<keyword evidence="3 6" id="KW-0479">Metal-binding</keyword>
<dbReference type="SUPFAM" id="SSF46626">
    <property type="entry name" value="Cytochrome c"/>
    <property type="match status" value="1"/>
</dbReference>
<feature type="signal peptide" evidence="7">
    <location>
        <begin position="1"/>
        <end position="28"/>
    </location>
</feature>
<dbReference type="GO" id="GO:0005506">
    <property type="term" value="F:iron ion binding"/>
    <property type="evidence" value="ECO:0007669"/>
    <property type="project" value="InterPro"/>
</dbReference>
<name>A0A160FHP1_9BURK</name>
<dbReference type="OrthoDB" id="9814063at2"/>
<accession>A0A160FHP1</accession>
<dbReference type="EMBL" id="CP014578">
    <property type="protein sequence ID" value="ANB71574.1"/>
    <property type="molecule type" value="Genomic_DNA"/>
</dbReference>
<dbReference type="STRING" id="1804984.AYM40_03705"/>
<dbReference type="Pfam" id="PF00034">
    <property type="entry name" value="Cytochrom_C"/>
    <property type="match status" value="1"/>
</dbReference>
<keyword evidence="1" id="KW-0813">Transport</keyword>
<evidence type="ECO:0000256" key="2">
    <source>
        <dbReference type="ARBA" id="ARBA00022617"/>
    </source>
</evidence>
<evidence type="ECO:0000313" key="10">
    <source>
        <dbReference type="Proteomes" id="UP000076852"/>
    </source>
</evidence>
<evidence type="ECO:0000256" key="4">
    <source>
        <dbReference type="ARBA" id="ARBA00022982"/>
    </source>
</evidence>
<keyword evidence="7" id="KW-0732">Signal</keyword>
<evidence type="ECO:0000256" key="1">
    <source>
        <dbReference type="ARBA" id="ARBA00022448"/>
    </source>
</evidence>
<dbReference type="RefSeq" id="WP_063495043.1">
    <property type="nucleotide sequence ID" value="NZ_CP014578.1"/>
</dbReference>
<dbReference type="Proteomes" id="UP000076852">
    <property type="component" value="Chromosome 1"/>
</dbReference>
<feature type="binding site" description="covalent" evidence="6">
    <location>
        <position position="42"/>
    </location>
    <ligand>
        <name>heme c</name>
        <dbReference type="ChEBI" id="CHEBI:61717"/>
    </ligand>
</feature>
<keyword evidence="5 6" id="KW-0408">Iron</keyword>
<feature type="binding site" description="covalent" evidence="6">
    <location>
        <position position="91"/>
    </location>
    <ligand>
        <name>heme c</name>
        <dbReference type="ChEBI" id="CHEBI:61717"/>
    </ligand>
</feature>
<feature type="domain" description="Cytochrome c" evidence="8">
    <location>
        <begin position="28"/>
        <end position="113"/>
    </location>
</feature>
<keyword evidence="2 6" id="KW-0349">Heme</keyword>
<dbReference type="PRINTS" id="PR00606">
    <property type="entry name" value="CYTCHROMECID"/>
</dbReference>
<evidence type="ECO:0000256" key="7">
    <source>
        <dbReference type="SAM" id="SignalP"/>
    </source>
</evidence>
<dbReference type="InterPro" id="IPR002324">
    <property type="entry name" value="Cyt_c_ID"/>
</dbReference>
<feature type="binding site" description="covalent" evidence="6">
    <location>
        <position position="46"/>
    </location>
    <ligand>
        <name>heme c</name>
        <dbReference type="ChEBI" id="CHEBI:61717"/>
    </ligand>
</feature>
<keyword evidence="4" id="KW-0249">Electron transport</keyword>